<organism evidence="1 2">
    <name type="scientific">Paenibacillus filicis</name>
    <dbReference type="NCBI Taxonomy" id="669464"/>
    <lineage>
        <taxon>Bacteria</taxon>
        <taxon>Bacillati</taxon>
        <taxon>Bacillota</taxon>
        <taxon>Bacilli</taxon>
        <taxon>Bacillales</taxon>
        <taxon>Paenibacillaceae</taxon>
        <taxon>Paenibacillus</taxon>
    </lineage>
</organism>
<dbReference type="PANTHER" id="PTHR37816">
    <property type="entry name" value="YALI0E33011P"/>
    <property type="match status" value="1"/>
</dbReference>
<dbReference type="Gene3D" id="3.40.50.300">
    <property type="entry name" value="P-loop containing nucleotide triphosphate hydrolases"/>
    <property type="match status" value="1"/>
</dbReference>
<comment type="caution">
    <text evidence="1">The sequence shown here is derived from an EMBL/GenBank/DDBJ whole genome shotgun (WGS) entry which is preliminary data.</text>
</comment>
<dbReference type="InterPro" id="IPR052922">
    <property type="entry name" value="Cytidylate_Kinase-2"/>
</dbReference>
<proteinExistence type="predicted"/>
<evidence type="ECO:0000313" key="1">
    <source>
        <dbReference type="EMBL" id="MEK8130089.1"/>
    </source>
</evidence>
<reference evidence="1 2" key="1">
    <citation type="submission" date="2024-04" db="EMBL/GenBank/DDBJ databases">
        <title>draft genome sequnece of Paenibacillus filicis.</title>
        <authorList>
            <person name="Kim D.-U."/>
        </authorList>
    </citation>
    <scope>NUCLEOTIDE SEQUENCE [LARGE SCALE GENOMIC DNA]</scope>
    <source>
        <strain evidence="1 2">KACC14197</strain>
    </source>
</reference>
<dbReference type="RefSeq" id="WP_341417219.1">
    <property type="nucleotide sequence ID" value="NZ_JBBPCC010000013.1"/>
</dbReference>
<dbReference type="InterPro" id="IPR027417">
    <property type="entry name" value="P-loop_NTPase"/>
</dbReference>
<name>A0ABU9DMJ7_9BACL</name>
<gene>
    <name evidence="1" type="ORF">WMW72_19475</name>
</gene>
<dbReference type="EMBL" id="JBBPCC010000013">
    <property type="protein sequence ID" value="MEK8130089.1"/>
    <property type="molecule type" value="Genomic_DNA"/>
</dbReference>
<protein>
    <submittedName>
        <fullName evidence="1">DNA topology modulation protein FlaR</fullName>
    </submittedName>
</protein>
<dbReference type="SUPFAM" id="SSF52540">
    <property type="entry name" value="P-loop containing nucleoside triphosphate hydrolases"/>
    <property type="match status" value="1"/>
</dbReference>
<accession>A0ABU9DMJ7</accession>
<dbReference type="PANTHER" id="PTHR37816:SF2">
    <property type="entry name" value="DNA TOPOLOGY MODULATION PROTEIN FLAR-RELATED PROTEIN"/>
    <property type="match status" value="1"/>
</dbReference>
<sequence length="184" mass="21310">MARCPGKIHIIGSVGSGKTWLAGQAAERLSLPHYQTDNMVWMRTARADIRNPDEIRSAILQSVLSQKKWIIEGVHHRWLSESFRQADVIIYLDPPASKRRNRIISRFFRQRLGLETGNYKQSLWDLLQLLRWNREFDGQSRPDIMSLLQPYEHKLIVLDDSSGLEPYLTEWTAQAEVRLEAAGD</sequence>
<keyword evidence="2" id="KW-1185">Reference proteome</keyword>
<dbReference type="Proteomes" id="UP001469365">
    <property type="component" value="Unassembled WGS sequence"/>
</dbReference>
<evidence type="ECO:0000313" key="2">
    <source>
        <dbReference type="Proteomes" id="UP001469365"/>
    </source>
</evidence>